<dbReference type="AlphaFoldDB" id="A0A1B8GA03"/>
<dbReference type="PANTHER" id="PTHR21310:SF37">
    <property type="entry name" value="AMINOGLYCOSIDE PHOSPHOTRANSFERASE DOMAIN-CONTAINING PROTEIN"/>
    <property type="match status" value="1"/>
</dbReference>
<reference evidence="2" key="2">
    <citation type="journal article" date="2018" name="Nat. Commun.">
        <title>Extreme sensitivity to ultraviolet light in the fungal pathogen causing white-nose syndrome of bats.</title>
        <authorList>
            <person name="Palmer J.M."/>
            <person name="Drees K.P."/>
            <person name="Foster J.T."/>
            <person name="Lindner D.L."/>
        </authorList>
    </citation>
    <scope>NUCLEOTIDE SEQUENCE [LARGE SCALE GENOMIC DNA]</scope>
    <source>
        <strain evidence="2">UAMH 10579</strain>
    </source>
</reference>
<protein>
    <recommendedName>
        <fullName evidence="3">Aminoglycoside phosphotransferase domain-containing protein</fullName>
    </recommendedName>
</protein>
<accession>A0A1B8GA03</accession>
<dbReference type="EMBL" id="KV460264">
    <property type="protein sequence ID" value="OBT92675.1"/>
    <property type="molecule type" value="Genomic_DNA"/>
</dbReference>
<proteinExistence type="predicted"/>
<dbReference type="InterPro" id="IPR051678">
    <property type="entry name" value="AGP_Transferase"/>
</dbReference>
<dbReference type="Proteomes" id="UP000091956">
    <property type="component" value="Unassembled WGS sequence"/>
</dbReference>
<dbReference type="GeneID" id="28843225"/>
<dbReference type="RefSeq" id="XP_018126408.1">
    <property type="nucleotide sequence ID" value="XM_018279246.2"/>
</dbReference>
<dbReference type="STRING" id="342668.A0A1B8GA03"/>
<keyword evidence="2" id="KW-1185">Reference proteome</keyword>
<evidence type="ECO:0000313" key="1">
    <source>
        <dbReference type="EMBL" id="OBT92675.1"/>
    </source>
</evidence>
<dbReference type="SUPFAM" id="SSF56112">
    <property type="entry name" value="Protein kinase-like (PK-like)"/>
    <property type="match status" value="1"/>
</dbReference>
<dbReference type="PANTHER" id="PTHR21310">
    <property type="entry name" value="AMINOGLYCOSIDE PHOSPHOTRANSFERASE-RELATED-RELATED"/>
    <property type="match status" value="1"/>
</dbReference>
<sequence>MAASLELDNGEHITYESARKKDANMINEATYPGARRQLFQKLRDQRVAIQDIVRHHLRLRDEDSCIVEDQWIRGSFNVCIPVEVRSAGFNQSLIFRCPMPHKLAEAKYPATVDEKLSSEVGTYVWMQEHCPDIPIPRLYGFGFSDNRHFIHEQQMPFYVRFWRKLQRYFRNYFRYPTLSQYVSRPTCPRLPTAYMLLERIGPNTGEILSDAWNEYRKEPVRRQNLFRDMARLMLSLARIPQPRIGSFEFHNNGTITLTNRPLSCSVIILENNGAPRTIPRNETYTSTEPFVADMLTFQDDFFLANPNAVSSMGDCLSQMAVKAMLRALSNHYIQRESRNGPFHLQLTDFHASNIFVDKDWNITSLIDHEWVCALPAGMLSVPYWLTGCAIDDIREENLGEFETVHQEFLDIFEEEEVKMAPTNPPAMTRIMHDSWKSGAVWFWHCITSVNAAWSLFDDHISPRFLALSTDSEEVLSQYWCEGSMVVARRKVAEREEYVQQLQVLFDEKAGLSTDGDIHS</sequence>
<name>A0A1B8GA03_9PEZI</name>
<reference evidence="1 2" key="1">
    <citation type="submission" date="2016-03" db="EMBL/GenBank/DDBJ databases">
        <title>Comparative genomics of Pseudogymnoascus destructans, the fungus causing white-nose syndrome of bats.</title>
        <authorList>
            <person name="Palmer J.M."/>
            <person name="Drees K.P."/>
            <person name="Foster J.T."/>
            <person name="Lindner D.L."/>
        </authorList>
    </citation>
    <scope>NUCLEOTIDE SEQUENCE [LARGE SCALE GENOMIC DNA]</scope>
    <source>
        <strain evidence="1 2">UAMH 10579</strain>
    </source>
</reference>
<dbReference type="InterPro" id="IPR011009">
    <property type="entry name" value="Kinase-like_dom_sf"/>
</dbReference>
<dbReference type="OrthoDB" id="3431498at2759"/>
<evidence type="ECO:0000313" key="2">
    <source>
        <dbReference type="Proteomes" id="UP000091956"/>
    </source>
</evidence>
<evidence type="ECO:0008006" key="3">
    <source>
        <dbReference type="Google" id="ProtNLM"/>
    </source>
</evidence>
<gene>
    <name evidence="1" type="ORF">VE01_09839</name>
</gene>
<organism evidence="1 2">
    <name type="scientific">Pseudogymnoascus verrucosus</name>
    <dbReference type="NCBI Taxonomy" id="342668"/>
    <lineage>
        <taxon>Eukaryota</taxon>
        <taxon>Fungi</taxon>
        <taxon>Dikarya</taxon>
        <taxon>Ascomycota</taxon>
        <taxon>Pezizomycotina</taxon>
        <taxon>Leotiomycetes</taxon>
        <taxon>Thelebolales</taxon>
        <taxon>Thelebolaceae</taxon>
        <taxon>Pseudogymnoascus</taxon>
    </lineage>
</organism>